<reference evidence="2" key="1">
    <citation type="journal article" date="2014" name="Genome Announc.">
        <title>Draft Genome Sequence of Clostridium straminisolvens Strain JCM 21531T, Isolated from a Cellulose-Degrading Bacterial Community.</title>
        <authorList>
            <person name="Yuki M."/>
            <person name="Oshima K."/>
            <person name="Suda W."/>
            <person name="Sakamoto M."/>
            <person name="Kitamura K."/>
            <person name="Iida T."/>
            <person name="Hattori M."/>
            <person name="Ohkuma M."/>
        </authorList>
    </citation>
    <scope>NUCLEOTIDE SEQUENCE [LARGE SCALE GENOMIC DNA]</scope>
    <source>
        <strain evidence="2">JCM 21531</strain>
    </source>
</reference>
<keyword evidence="1" id="KW-0472">Membrane</keyword>
<name>W4V476_9FIRM</name>
<evidence type="ECO:0000313" key="2">
    <source>
        <dbReference type="EMBL" id="GAE87981.1"/>
    </source>
</evidence>
<evidence type="ECO:0000313" key="3">
    <source>
        <dbReference type="Proteomes" id="UP000019109"/>
    </source>
</evidence>
<protein>
    <submittedName>
        <fullName evidence="2">Uncharacterized protein</fullName>
    </submittedName>
</protein>
<organism evidence="2 3">
    <name type="scientific">Acetivibrio straminisolvens JCM 21531</name>
    <dbReference type="NCBI Taxonomy" id="1294263"/>
    <lineage>
        <taxon>Bacteria</taxon>
        <taxon>Bacillati</taxon>
        <taxon>Bacillota</taxon>
        <taxon>Clostridia</taxon>
        <taxon>Eubacteriales</taxon>
        <taxon>Oscillospiraceae</taxon>
        <taxon>Acetivibrio</taxon>
    </lineage>
</organism>
<dbReference type="Proteomes" id="UP000019109">
    <property type="component" value="Unassembled WGS sequence"/>
</dbReference>
<sequence>MLESNKNLKTIVILLGIALVVFGLIYGGISLTQNIGKSQKVTSIESAEKKMDKLYKDITVNIIEPRKGQVNINPPDLKETLPDISKYPPQVVETTSSFIEIFFH</sequence>
<dbReference type="RefSeq" id="WP_243467238.1">
    <property type="nucleotide sequence ID" value="NZ_BAVR01000012.1"/>
</dbReference>
<comment type="caution">
    <text evidence="2">The sequence shown here is derived from an EMBL/GenBank/DDBJ whole genome shotgun (WGS) entry which is preliminary data.</text>
</comment>
<dbReference type="AlphaFoldDB" id="W4V476"/>
<keyword evidence="3" id="KW-1185">Reference proteome</keyword>
<keyword evidence="1" id="KW-1133">Transmembrane helix</keyword>
<keyword evidence="1" id="KW-0812">Transmembrane</keyword>
<gene>
    <name evidence="2" type="ORF">JCM21531_1394</name>
</gene>
<dbReference type="EMBL" id="BAVR01000012">
    <property type="protein sequence ID" value="GAE87981.1"/>
    <property type="molecule type" value="Genomic_DNA"/>
</dbReference>
<accession>W4V476</accession>
<dbReference type="STRING" id="1294263.JCM21531_1394"/>
<evidence type="ECO:0000256" key="1">
    <source>
        <dbReference type="SAM" id="Phobius"/>
    </source>
</evidence>
<feature type="transmembrane region" description="Helical" evidence="1">
    <location>
        <begin position="12"/>
        <end position="31"/>
    </location>
</feature>
<proteinExistence type="predicted"/>